<comment type="caution">
    <text evidence="1">The sequence shown here is derived from an EMBL/GenBank/DDBJ whole genome shotgun (WGS) entry which is preliminary data.</text>
</comment>
<sequence>MPLYTVSTKTNLSPQHKNEIVCAITEIHCQLTGAPADFVQVVFSFGVSLPKQFDAHVTGSIRSGRTQEVKAELTEKICSAIANALNSERHKIESVLLDVPAKWVIEGGEIMPQPGEEDEWYEQLSTH</sequence>
<dbReference type="SUPFAM" id="SSF55331">
    <property type="entry name" value="Tautomerase/MIF"/>
    <property type="match status" value="1"/>
</dbReference>
<reference evidence="2" key="1">
    <citation type="journal article" date="2019" name="Int. J. Syst. Evol. Microbiol.">
        <title>The Global Catalogue of Microorganisms (GCM) 10K type strain sequencing project: providing services to taxonomists for standard genome sequencing and annotation.</title>
        <authorList>
            <consortium name="The Broad Institute Genomics Platform"/>
            <consortium name="The Broad Institute Genome Sequencing Center for Infectious Disease"/>
            <person name="Wu L."/>
            <person name="Ma J."/>
        </authorList>
    </citation>
    <scope>NUCLEOTIDE SEQUENCE [LARGE SCALE GENOMIC DNA]</scope>
    <source>
        <strain evidence="2">JCM 17551</strain>
    </source>
</reference>
<organism evidence="1 2">
    <name type="scientific">Litoribacillus peritrichatus</name>
    <dbReference type="NCBI Taxonomy" id="718191"/>
    <lineage>
        <taxon>Bacteria</taxon>
        <taxon>Pseudomonadati</taxon>
        <taxon>Pseudomonadota</taxon>
        <taxon>Gammaproteobacteria</taxon>
        <taxon>Oceanospirillales</taxon>
        <taxon>Oceanospirillaceae</taxon>
        <taxon>Litoribacillus</taxon>
    </lineage>
</organism>
<proteinExistence type="predicted"/>
<protein>
    <submittedName>
        <fullName evidence="1">Tautomerase family protein</fullName>
    </submittedName>
</protein>
<dbReference type="Proteomes" id="UP001501565">
    <property type="component" value="Unassembled WGS sequence"/>
</dbReference>
<dbReference type="Gene3D" id="3.30.429.10">
    <property type="entry name" value="Macrophage Migration Inhibitory Factor"/>
    <property type="match status" value="1"/>
</dbReference>
<name>A0ABP7M6P7_9GAMM</name>
<dbReference type="EMBL" id="BAABBN010000004">
    <property type="protein sequence ID" value="GAA3915057.1"/>
    <property type="molecule type" value="Genomic_DNA"/>
</dbReference>
<evidence type="ECO:0000313" key="1">
    <source>
        <dbReference type="EMBL" id="GAA3915057.1"/>
    </source>
</evidence>
<keyword evidence="2" id="KW-1185">Reference proteome</keyword>
<gene>
    <name evidence="1" type="ORF">GCM10022277_07020</name>
</gene>
<dbReference type="InterPro" id="IPR014347">
    <property type="entry name" value="Tautomerase/MIF_sf"/>
</dbReference>
<dbReference type="RefSeq" id="WP_344795541.1">
    <property type="nucleotide sequence ID" value="NZ_BAABBN010000004.1"/>
</dbReference>
<evidence type="ECO:0000313" key="2">
    <source>
        <dbReference type="Proteomes" id="UP001501565"/>
    </source>
</evidence>
<accession>A0ABP7M6P7</accession>